<accession>A0A853BGM5</accession>
<evidence type="ECO:0008006" key="4">
    <source>
        <dbReference type="Google" id="ProtNLM"/>
    </source>
</evidence>
<evidence type="ECO:0000256" key="1">
    <source>
        <dbReference type="SAM" id="MobiDB-lite"/>
    </source>
</evidence>
<evidence type="ECO:0000313" key="2">
    <source>
        <dbReference type="EMBL" id="NYI94628.1"/>
    </source>
</evidence>
<gene>
    <name evidence="2" type="ORF">HNR12_000905</name>
</gene>
<dbReference type="Proteomes" id="UP000575985">
    <property type="component" value="Unassembled WGS sequence"/>
</dbReference>
<dbReference type="EMBL" id="JACCFO010000001">
    <property type="protein sequence ID" value="NYI94628.1"/>
    <property type="molecule type" value="Genomic_DNA"/>
</dbReference>
<comment type="caution">
    <text evidence="2">The sequence shown here is derived from an EMBL/GenBank/DDBJ whole genome shotgun (WGS) entry which is preliminary data.</text>
</comment>
<organism evidence="2 3">
    <name type="scientific">Streptomonospora nanhaiensis</name>
    <dbReference type="NCBI Taxonomy" id="1323731"/>
    <lineage>
        <taxon>Bacteria</taxon>
        <taxon>Bacillati</taxon>
        <taxon>Actinomycetota</taxon>
        <taxon>Actinomycetes</taxon>
        <taxon>Streptosporangiales</taxon>
        <taxon>Nocardiopsidaceae</taxon>
        <taxon>Streptomonospora</taxon>
    </lineage>
</organism>
<dbReference type="AlphaFoldDB" id="A0A853BGM5"/>
<feature type="region of interest" description="Disordered" evidence="1">
    <location>
        <begin position="1"/>
        <end position="35"/>
    </location>
</feature>
<dbReference type="RefSeq" id="WP_372451135.1">
    <property type="nucleotide sequence ID" value="NZ_JACCFO010000001.1"/>
</dbReference>
<keyword evidence="3" id="KW-1185">Reference proteome</keyword>
<proteinExistence type="predicted"/>
<reference evidence="2 3" key="1">
    <citation type="submission" date="2020-07" db="EMBL/GenBank/DDBJ databases">
        <title>Sequencing the genomes of 1000 actinobacteria strains.</title>
        <authorList>
            <person name="Klenk H.-P."/>
        </authorList>
    </citation>
    <scope>NUCLEOTIDE SEQUENCE [LARGE SCALE GENOMIC DNA]</scope>
    <source>
        <strain evidence="2 3">DSM 45927</strain>
    </source>
</reference>
<name>A0A853BGM5_9ACTN</name>
<evidence type="ECO:0000313" key="3">
    <source>
        <dbReference type="Proteomes" id="UP000575985"/>
    </source>
</evidence>
<sequence length="95" mass="10162">MDTSGGTPGRGDDGAGRPGPAPGAGPGSPEPEVLCSRRGCRAPATWVLVWNNPRIHTVDRRKTWVACDEHRDYLADFLGVRGFLLETVPFAEFGG</sequence>
<protein>
    <recommendedName>
        <fullName evidence="4">Acetone carboxylase</fullName>
    </recommendedName>
</protein>